<dbReference type="SUPFAM" id="SSF56014">
    <property type="entry name" value="Nitrite and sulphite reductase 4Fe-4S domain-like"/>
    <property type="match status" value="1"/>
</dbReference>
<dbReference type="PANTHER" id="PTHR30454">
    <property type="entry name" value="4-HYDROXY-3-METHYLBUT-2-EN-1-YL DIPHOSPHATE SYNTHASE"/>
    <property type="match status" value="1"/>
</dbReference>
<dbReference type="NCBIfam" id="NF001540">
    <property type="entry name" value="PRK00366.1"/>
    <property type="match status" value="1"/>
</dbReference>
<dbReference type="PIRSF" id="PIRSF004640">
    <property type="entry name" value="IspG"/>
    <property type="match status" value="1"/>
</dbReference>
<accession>A0A3B1CT69</accession>
<dbReference type="GO" id="GO:0016114">
    <property type="term" value="P:terpenoid biosynthetic process"/>
    <property type="evidence" value="ECO:0007669"/>
    <property type="project" value="InterPro"/>
</dbReference>
<gene>
    <name evidence="10" type="ORF">MNBD_NITROSPIRAE02-650</name>
</gene>
<keyword evidence="3" id="KW-0479">Metal-binding</keyword>
<evidence type="ECO:0000256" key="7">
    <source>
        <dbReference type="ARBA" id="ARBA00023229"/>
    </source>
</evidence>
<dbReference type="InterPro" id="IPR016425">
    <property type="entry name" value="IspG_bac"/>
</dbReference>
<dbReference type="SUPFAM" id="SSF51604">
    <property type="entry name" value="Enolase C-terminal domain-like"/>
    <property type="match status" value="1"/>
</dbReference>
<dbReference type="Gene3D" id="3.20.20.20">
    <property type="entry name" value="Dihydropteroate synthase-like"/>
    <property type="match status" value="1"/>
</dbReference>
<dbReference type="HAMAP" id="MF_00159">
    <property type="entry name" value="IspG"/>
    <property type="match status" value="1"/>
</dbReference>
<dbReference type="EC" id="1.17.7.3" evidence="10"/>
<dbReference type="NCBIfam" id="TIGR00612">
    <property type="entry name" value="ispG_gcpE"/>
    <property type="match status" value="1"/>
</dbReference>
<reference evidence="10" key="1">
    <citation type="submission" date="2018-06" db="EMBL/GenBank/DDBJ databases">
        <authorList>
            <person name="Zhirakovskaya E."/>
        </authorList>
    </citation>
    <scope>NUCLEOTIDE SEQUENCE</scope>
</reference>
<feature type="domain" description="IspG C-terminal" evidence="9">
    <location>
        <begin position="261"/>
        <end position="348"/>
    </location>
</feature>
<keyword evidence="5" id="KW-0408">Iron</keyword>
<evidence type="ECO:0000256" key="3">
    <source>
        <dbReference type="ARBA" id="ARBA00022723"/>
    </source>
</evidence>
<dbReference type="Pfam" id="PF26540">
    <property type="entry name" value="GcpE_C"/>
    <property type="match status" value="1"/>
</dbReference>
<sequence length="354" mass="38218">MIKRRKTRKIFVGQVPVGGDAPISVQSMTKTDTRDIKATARQIRGLERAGCEIIRLAVPDIEAARAIGGIKRQVSIPVIADIHFDWRLALESINQGVNGLRINPGNIGAKWKVKEVVKAAGAHGVPIRIGVNSGSLEKDILKKYGRPTPEALVESAAKHIEILEDMDFRLIKVSLKGSGVPLTVDAYRSFSERFDYPLHVGITEAGPPPVGVVKSATGIGILLNEGIGDTIRVSLTAPSRVEVEVAYEILKSLDLRQRGVNIISCPTCGRCNLDIIRIAKRIHKNLQGVPSPLTVAVMGCVVNGPGEAREADFGIAGGKGEGIVFKKGKVIKRVKEEELIDALMEAVEEDAGWR</sequence>
<dbReference type="Gene3D" id="3.30.413.10">
    <property type="entry name" value="Sulfite Reductase Hemoprotein, domain 1"/>
    <property type="match status" value="1"/>
</dbReference>
<dbReference type="InterPro" id="IPR036849">
    <property type="entry name" value="Enolase-like_C_sf"/>
</dbReference>
<organism evidence="10">
    <name type="scientific">hydrothermal vent metagenome</name>
    <dbReference type="NCBI Taxonomy" id="652676"/>
    <lineage>
        <taxon>unclassified sequences</taxon>
        <taxon>metagenomes</taxon>
        <taxon>ecological metagenomes</taxon>
    </lineage>
</organism>
<keyword evidence="4 10" id="KW-0560">Oxidoreductase</keyword>
<dbReference type="AlphaFoldDB" id="A0A3B1CT69"/>
<dbReference type="InterPro" id="IPR011005">
    <property type="entry name" value="Dihydropteroate_synth-like_sf"/>
</dbReference>
<keyword evidence="2" id="KW-0004">4Fe-4S</keyword>
<dbReference type="InterPro" id="IPR058579">
    <property type="entry name" value="IspG_C"/>
</dbReference>
<dbReference type="InterPro" id="IPR045854">
    <property type="entry name" value="NO2/SO3_Rdtase_4Fe4S_sf"/>
</dbReference>
<dbReference type="FunFam" id="3.20.20.20:FF:000001">
    <property type="entry name" value="4-hydroxy-3-methylbut-2-en-1-yl diphosphate synthase (flavodoxin)"/>
    <property type="match status" value="1"/>
</dbReference>
<dbReference type="GO" id="GO:0141197">
    <property type="term" value="F:4-hydroxy-3-methylbut-2-enyl-diphosphate synthase activity (flavodoxin)"/>
    <property type="evidence" value="ECO:0007669"/>
    <property type="project" value="UniProtKB-EC"/>
</dbReference>
<dbReference type="InterPro" id="IPR004588">
    <property type="entry name" value="IspG_bac-typ"/>
</dbReference>
<evidence type="ECO:0000256" key="2">
    <source>
        <dbReference type="ARBA" id="ARBA00022485"/>
    </source>
</evidence>
<proteinExistence type="inferred from homology"/>
<evidence type="ECO:0000256" key="6">
    <source>
        <dbReference type="ARBA" id="ARBA00023014"/>
    </source>
</evidence>
<keyword evidence="7" id="KW-0414">Isoprene biosynthesis</keyword>
<protein>
    <submittedName>
        <fullName evidence="10">(E)-4-hydroxy-3-methylbut-2-enyl-diphosphate synthase (Flavodoxin)</fullName>
        <ecNumber evidence="10">1.17.7.3</ecNumber>
    </submittedName>
</protein>
<evidence type="ECO:0000256" key="5">
    <source>
        <dbReference type="ARBA" id="ARBA00023004"/>
    </source>
</evidence>
<dbReference type="GO" id="GO:0019288">
    <property type="term" value="P:isopentenyl diphosphate biosynthetic process, methylerythritol 4-phosphate pathway"/>
    <property type="evidence" value="ECO:0007669"/>
    <property type="project" value="TreeGrafter"/>
</dbReference>
<feature type="domain" description="IspG TIM-barrel" evidence="8">
    <location>
        <begin position="7"/>
        <end position="247"/>
    </location>
</feature>
<keyword evidence="6" id="KW-0411">Iron-sulfur</keyword>
<dbReference type="GO" id="GO:0005506">
    <property type="term" value="F:iron ion binding"/>
    <property type="evidence" value="ECO:0007669"/>
    <property type="project" value="InterPro"/>
</dbReference>
<dbReference type="PANTHER" id="PTHR30454:SF0">
    <property type="entry name" value="4-HYDROXY-3-METHYLBUT-2-EN-1-YL DIPHOSPHATE SYNTHASE (FERREDOXIN), CHLOROPLASTIC"/>
    <property type="match status" value="1"/>
</dbReference>
<evidence type="ECO:0000259" key="9">
    <source>
        <dbReference type="Pfam" id="PF26540"/>
    </source>
</evidence>
<evidence type="ECO:0000313" key="10">
    <source>
        <dbReference type="EMBL" id="VAX27114.1"/>
    </source>
</evidence>
<dbReference type="GO" id="GO:0046429">
    <property type="term" value="F:4-hydroxy-3-methylbut-2-en-1-yl diphosphate synthase activity (ferredoxin)"/>
    <property type="evidence" value="ECO:0007669"/>
    <property type="project" value="InterPro"/>
</dbReference>
<dbReference type="GO" id="GO:0051539">
    <property type="term" value="F:4 iron, 4 sulfur cluster binding"/>
    <property type="evidence" value="ECO:0007669"/>
    <property type="project" value="UniProtKB-KW"/>
</dbReference>
<name>A0A3B1CT69_9ZZZZ</name>
<dbReference type="Pfam" id="PF04551">
    <property type="entry name" value="GcpE"/>
    <property type="match status" value="1"/>
</dbReference>
<evidence type="ECO:0000256" key="4">
    <source>
        <dbReference type="ARBA" id="ARBA00023002"/>
    </source>
</evidence>
<evidence type="ECO:0000259" key="8">
    <source>
        <dbReference type="Pfam" id="PF04551"/>
    </source>
</evidence>
<evidence type="ECO:0000256" key="1">
    <source>
        <dbReference type="ARBA" id="ARBA00001966"/>
    </source>
</evidence>
<dbReference type="InterPro" id="IPR058578">
    <property type="entry name" value="IspG_TIM"/>
</dbReference>
<comment type="cofactor">
    <cofactor evidence="1">
        <name>[4Fe-4S] cluster</name>
        <dbReference type="ChEBI" id="CHEBI:49883"/>
    </cofactor>
</comment>
<dbReference type="EMBL" id="UOGH01000026">
    <property type="protein sequence ID" value="VAX27114.1"/>
    <property type="molecule type" value="Genomic_DNA"/>
</dbReference>